<dbReference type="FunFam" id="2.70.220.10:FF:000004">
    <property type="entry name" value="Related to phosphatidylglycerol/phosphatidylinositol transfer protein"/>
    <property type="match status" value="1"/>
</dbReference>
<evidence type="ECO:0000256" key="4">
    <source>
        <dbReference type="ARBA" id="ARBA00016056"/>
    </source>
</evidence>
<name>A0AA38LPG3_9TREE</name>
<dbReference type="InterPro" id="IPR039670">
    <property type="entry name" value="NPC2-like"/>
</dbReference>
<dbReference type="RefSeq" id="XP_052941739.1">
    <property type="nucleotide sequence ID" value="XM_053091625.1"/>
</dbReference>
<evidence type="ECO:0000313" key="11">
    <source>
        <dbReference type="Proteomes" id="UP001164286"/>
    </source>
</evidence>
<reference evidence="10" key="1">
    <citation type="journal article" date="2022" name="G3 (Bethesda)">
        <title>High quality genome of the basidiomycete yeast Dioszegia hungarica PDD-24b-2 isolated from cloud water.</title>
        <authorList>
            <person name="Jarrige D."/>
            <person name="Haridas S."/>
            <person name="Bleykasten-Grosshans C."/>
            <person name="Joly M."/>
            <person name="Nadalig T."/>
            <person name="Sancelme M."/>
            <person name="Vuilleumier S."/>
            <person name="Grigoriev I.V."/>
            <person name="Amato P."/>
            <person name="Bringel F."/>
        </authorList>
    </citation>
    <scope>NUCLEOTIDE SEQUENCE</scope>
    <source>
        <strain evidence="10">PDD-24b-2</strain>
    </source>
</reference>
<keyword evidence="6 8" id="KW-0732">Signal</keyword>
<dbReference type="PANTHER" id="PTHR11306">
    <property type="entry name" value="NIEMANN PICK TYPE C2 PROTEIN NPC2-RELATED"/>
    <property type="match status" value="1"/>
</dbReference>
<comment type="subunit">
    <text evidence="3">Monomer.</text>
</comment>
<proteinExistence type="inferred from homology"/>
<evidence type="ECO:0000256" key="7">
    <source>
        <dbReference type="ARBA" id="ARBA00023055"/>
    </source>
</evidence>
<dbReference type="SUPFAM" id="SSF81296">
    <property type="entry name" value="E set domains"/>
    <property type="match status" value="1"/>
</dbReference>
<keyword evidence="11" id="KW-1185">Reference proteome</keyword>
<dbReference type="SMART" id="SM00737">
    <property type="entry name" value="ML"/>
    <property type="match status" value="1"/>
</dbReference>
<dbReference type="EMBL" id="JAKWFO010000016">
    <property type="protein sequence ID" value="KAI9631962.1"/>
    <property type="molecule type" value="Genomic_DNA"/>
</dbReference>
<dbReference type="FunFam" id="2.70.220.10:FF:000002">
    <property type="entry name" value="Phosphatidylglycerol/phosphatidylinositol transfer protein"/>
    <property type="match status" value="1"/>
</dbReference>
<organism evidence="10 11">
    <name type="scientific">Dioszegia hungarica</name>
    <dbReference type="NCBI Taxonomy" id="4972"/>
    <lineage>
        <taxon>Eukaryota</taxon>
        <taxon>Fungi</taxon>
        <taxon>Dikarya</taxon>
        <taxon>Basidiomycota</taxon>
        <taxon>Agaricomycotina</taxon>
        <taxon>Tremellomycetes</taxon>
        <taxon>Tremellales</taxon>
        <taxon>Bulleribasidiaceae</taxon>
        <taxon>Dioszegia</taxon>
    </lineage>
</organism>
<dbReference type="Proteomes" id="UP001164286">
    <property type="component" value="Unassembled WGS sequence"/>
</dbReference>
<sequence length="184" mass="19820">MRFSILALPLLAVPSLALLGVDSAVSWANALVSSSGGEAQASKGGEVHAYDSWSYTDCGLATDLIQLKSFVVSPDPPQPGKNMTVTVEADVLDRIEEGAYVDVTVKLGLVKLLQKTFDVCEEARNNNASVQCPVEAGPYKVTQTVELPREIPHAKFVVSVRGYSVDDEDLVCLNLFVDFMKGRS</sequence>
<evidence type="ECO:0000313" key="10">
    <source>
        <dbReference type="EMBL" id="KAI9631962.1"/>
    </source>
</evidence>
<dbReference type="InterPro" id="IPR036846">
    <property type="entry name" value="GM2-AP_sf"/>
</dbReference>
<gene>
    <name evidence="10" type="ORF">MKK02DRAFT_41600</name>
</gene>
<dbReference type="Gene3D" id="2.70.220.10">
    <property type="entry name" value="Ganglioside GM2 activator"/>
    <property type="match status" value="2"/>
</dbReference>
<dbReference type="PANTHER" id="PTHR11306:SF0">
    <property type="entry name" value="PHOSPHATIDYLGLYCEROL_PHOSPHATIDYLINOSITOL TRANSFER PROTEIN"/>
    <property type="match status" value="1"/>
</dbReference>
<feature type="signal peptide" evidence="8">
    <location>
        <begin position="1"/>
        <end position="17"/>
    </location>
</feature>
<dbReference type="GO" id="GO:0032366">
    <property type="term" value="P:intracellular sterol transport"/>
    <property type="evidence" value="ECO:0007669"/>
    <property type="project" value="InterPro"/>
</dbReference>
<comment type="function">
    <text evidence="1">Catalyzes the intermembrane transfer of phosphatidylglycerol and phosphatidylinositol.</text>
</comment>
<evidence type="ECO:0000256" key="3">
    <source>
        <dbReference type="ARBA" id="ARBA00011245"/>
    </source>
</evidence>
<evidence type="ECO:0000256" key="5">
    <source>
        <dbReference type="ARBA" id="ARBA00022448"/>
    </source>
</evidence>
<evidence type="ECO:0000259" key="9">
    <source>
        <dbReference type="SMART" id="SM00737"/>
    </source>
</evidence>
<keyword evidence="5" id="KW-0813">Transport</keyword>
<dbReference type="GeneID" id="77730830"/>
<dbReference type="InterPro" id="IPR014756">
    <property type="entry name" value="Ig_E-set"/>
</dbReference>
<protein>
    <recommendedName>
        <fullName evidence="4">Phosphatidylglycerol/phosphatidylinositol transfer protein</fullName>
    </recommendedName>
</protein>
<keyword evidence="7" id="KW-0445">Lipid transport</keyword>
<evidence type="ECO:0000256" key="6">
    <source>
        <dbReference type="ARBA" id="ARBA00022729"/>
    </source>
</evidence>
<dbReference type="InterPro" id="IPR033917">
    <property type="entry name" value="ML_PG-PI_TP"/>
</dbReference>
<evidence type="ECO:0000256" key="1">
    <source>
        <dbReference type="ARBA" id="ARBA00002053"/>
    </source>
</evidence>
<dbReference type="AlphaFoldDB" id="A0AA38LPG3"/>
<accession>A0AA38LPG3</accession>
<comment type="similarity">
    <text evidence="2">Belongs to the NPC2 family.</text>
</comment>
<evidence type="ECO:0000256" key="8">
    <source>
        <dbReference type="SAM" id="SignalP"/>
    </source>
</evidence>
<feature type="chain" id="PRO_5041253891" description="Phosphatidylglycerol/phosphatidylinositol transfer protein" evidence="8">
    <location>
        <begin position="18"/>
        <end position="184"/>
    </location>
</feature>
<comment type="caution">
    <text evidence="10">The sequence shown here is derived from an EMBL/GenBank/DDBJ whole genome shotgun (WGS) entry which is preliminary data.</text>
</comment>
<dbReference type="InterPro" id="IPR003172">
    <property type="entry name" value="ML_dom"/>
</dbReference>
<dbReference type="GO" id="GO:0032934">
    <property type="term" value="F:sterol binding"/>
    <property type="evidence" value="ECO:0007669"/>
    <property type="project" value="InterPro"/>
</dbReference>
<dbReference type="CDD" id="cd00917">
    <property type="entry name" value="PG-PI_TP"/>
    <property type="match status" value="1"/>
</dbReference>
<feature type="domain" description="MD-2-related lipid-recognition" evidence="9">
    <location>
        <begin position="55"/>
        <end position="177"/>
    </location>
</feature>
<dbReference type="Pfam" id="PF02221">
    <property type="entry name" value="E1_DerP2_DerF2"/>
    <property type="match status" value="1"/>
</dbReference>
<evidence type="ECO:0000256" key="2">
    <source>
        <dbReference type="ARBA" id="ARBA00006370"/>
    </source>
</evidence>